<dbReference type="GO" id="GO:0044853">
    <property type="term" value="C:plasma membrane raft"/>
    <property type="evidence" value="ECO:0007669"/>
    <property type="project" value="TreeGrafter"/>
</dbReference>
<dbReference type="GO" id="GO:2001044">
    <property type="term" value="P:regulation of integrin-mediated signaling pathway"/>
    <property type="evidence" value="ECO:0007669"/>
    <property type="project" value="TreeGrafter"/>
</dbReference>
<evidence type="ECO:0000313" key="6">
    <source>
        <dbReference type="EMBL" id="ERE82975.1"/>
    </source>
</evidence>
<keyword evidence="2" id="KW-1003">Cell membrane</keyword>
<sequence>MLVASYSLFCSSNLCNEASNSSVLLSHPPHLTVPPPGDLQCPVCVEFFGSCFGSTNFVTCPQGTCHWYKKDIVLQGDKAGTEKSVRSPGPDGCRLTLPVTSALKDHRGT</sequence>
<dbReference type="GO" id="GO:0098742">
    <property type="term" value="P:cell-cell adhesion via plasma-membrane adhesion molecules"/>
    <property type="evidence" value="ECO:0007669"/>
    <property type="project" value="TreeGrafter"/>
</dbReference>
<proteinExistence type="predicted"/>
<dbReference type="EMBL" id="KE669124">
    <property type="protein sequence ID" value="ERE82975.1"/>
    <property type="molecule type" value="Genomic_DNA"/>
</dbReference>
<evidence type="ECO:0000256" key="5">
    <source>
        <dbReference type="ARBA" id="ARBA00023180"/>
    </source>
</evidence>
<dbReference type="AlphaFoldDB" id="A0A061IGW2"/>
<organism evidence="6 7">
    <name type="scientific">Cricetulus griseus</name>
    <name type="common">Chinese hamster</name>
    <name type="synonym">Cricetulus barabensis griseus</name>
    <dbReference type="NCBI Taxonomy" id="10029"/>
    <lineage>
        <taxon>Eukaryota</taxon>
        <taxon>Metazoa</taxon>
        <taxon>Chordata</taxon>
        <taxon>Craniata</taxon>
        <taxon>Vertebrata</taxon>
        <taxon>Euteleostomi</taxon>
        <taxon>Mammalia</taxon>
        <taxon>Eutheria</taxon>
        <taxon>Euarchontoglires</taxon>
        <taxon>Glires</taxon>
        <taxon>Rodentia</taxon>
        <taxon>Myomorpha</taxon>
        <taxon>Muroidea</taxon>
        <taxon>Cricetidae</taxon>
        <taxon>Cricetinae</taxon>
        <taxon>Cricetulus</taxon>
    </lineage>
</organism>
<protein>
    <submittedName>
        <fullName evidence="6">CD177 antigen</fullName>
    </submittedName>
</protein>
<accession>A0A061IGW2</accession>
<keyword evidence="5" id="KW-0325">Glycoprotein</keyword>
<dbReference type="GO" id="GO:0007159">
    <property type="term" value="P:leukocyte cell-cell adhesion"/>
    <property type="evidence" value="ECO:0007669"/>
    <property type="project" value="TreeGrafter"/>
</dbReference>
<evidence type="ECO:0000256" key="2">
    <source>
        <dbReference type="ARBA" id="ARBA00022475"/>
    </source>
</evidence>
<dbReference type="PANTHER" id="PTHR16529:SF8">
    <property type="entry name" value="CD177 ANTIGEN"/>
    <property type="match status" value="1"/>
</dbReference>
<comment type="subcellular location">
    <subcellularLocation>
        <location evidence="1">Cell membrane</location>
    </subcellularLocation>
</comment>
<dbReference type="Proteomes" id="UP000030759">
    <property type="component" value="Unassembled WGS sequence"/>
</dbReference>
<dbReference type="GO" id="GO:0045217">
    <property type="term" value="P:cell-cell junction maintenance"/>
    <property type="evidence" value="ECO:0007669"/>
    <property type="project" value="TreeGrafter"/>
</dbReference>
<dbReference type="GO" id="GO:0043315">
    <property type="term" value="P:positive regulation of neutrophil degranulation"/>
    <property type="evidence" value="ECO:0007669"/>
    <property type="project" value="TreeGrafter"/>
</dbReference>
<gene>
    <name evidence="6" type="ORF">H671_2g7046</name>
</gene>
<evidence type="ECO:0000256" key="4">
    <source>
        <dbReference type="ARBA" id="ARBA00023136"/>
    </source>
</evidence>
<reference evidence="7" key="1">
    <citation type="journal article" date="2013" name="Nat. Biotechnol.">
        <title>Chinese hamster genome sequenced from sorted chromosomes.</title>
        <authorList>
            <person name="Brinkrolf K."/>
            <person name="Rupp O."/>
            <person name="Laux H."/>
            <person name="Kollin F."/>
            <person name="Ernst W."/>
            <person name="Linke B."/>
            <person name="Kofler R."/>
            <person name="Romand S."/>
            <person name="Hesse F."/>
            <person name="Budach W.E."/>
            <person name="Galosy S."/>
            <person name="Muller D."/>
            <person name="Noll T."/>
            <person name="Wienberg J."/>
            <person name="Jostock T."/>
            <person name="Leonard M."/>
            <person name="Grillari J."/>
            <person name="Tauch A."/>
            <person name="Goesmann A."/>
            <person name="Helk B."/>
            <person name="Mott J.E."/>
            <person name="Puhler A."/>
            <person name="Borth N."/>
        </authorList>
    </citation>
    <scope>NUCLEOTIDE SEQUENCE [LARGE SCALE GENOMIC DNA]</scope>
    <source>
        <strain evidence="7">17A/GY</strain>
    </source>
</reference>
<evidence type="ECO:0000256" key="3">
    <source>
        <dbReference type="ARBA" id="ARBA00022729"/>
    </source>
</evidence>
<dbReference type="PANTHER" id="PTHR16529">
    <property type="entry name" value="CD177 ANTIGEN"/>
    <property type="match status" value="1"/>
</dbReference>
<evidence type="ECO:0000313" key="7">
    <source>
        <dbReference type="Proteomes" id="UP000030759"/>
    </source>
</evidence>
<dbReference type="InterPro" id="IPR051899">
    <property type="entry name" value="Fert-Immune_med_protein"/>
</dbReference>
<name>A0A061IGW2_CRIGR</name>
<keyword evidence="4" id="KW-0472">Membrane</keyword>
<keyword evidence="3" id="KW-0732">Signal</keyword>
<evidence type="ECO:0000256" key="1">
    <source>
        <dbReference type="ARBA" id="ARBA00004236"/>
    </source>
</evidence>